<reference evidence="5 6" key="1">
    <citation type="submission" date="2019-06" db="EMBL/GenBank/DDBJ databases">
        <title>Draft genome of Streptomyces sedi sp. JCM16909.</title>
        <authorList>
            <person name="Klykleung N."/>
            <person name="Tanasupawat S."/>
            <person name="Kudo T."/>
            <person name="Yuki M."/>
            <person name="Ohkuma M."/>
        </authorList>
    </citation>
    <scope>NUCLEOTIDE SEQUENCE [LARGE SCALE GENOMIC DNA]</scope>
    <source>
        <strain evidence="5 6">JCM 16909</strain>
    </source>
</reference>
<gene>
    <name evidence="5" type="ORF">FH715_14020</name>
</gene>
<dbReference type="SUPFAM" id="SSF51735">
    <property type="entry name" value="NAD(P)-binding Rossmann-fold domains"/>
    <property type="match status" value="1"/>
</dbReference>
<dbReference type="PRINTS" id="PR00080">
    <property type="entry name" value="SDRFAMILY"/>
</dbReference>
<keyword evidence="2" id="KW-0521">NADP</keyword>
<keyword evidence="6" id="KW-1185">Reference proteome</keyword>
<evidence type="ECO:0000256" key="4">
    <source>
        <dbReference type="RuleBase" id="RU000363"/>
    </source>
</evidence>
<evidence type="ECO:0000256" key="3">
    <source>
        <dbReference type="ARBA" id="ARBA00023002"/>
    </source>
</evidence>
<dbReference type="PANTHER" id="PTHR43490:SF99">
    <property type="entry name" value="SHORT-CHAIN DEHYDROGENASE_REDUCTASE"/>
    <property type="match status" value="1"/>
</dbReference>
<name>A0A5C4V1M9_9ACTN</name>
<evidence type="ECO:0000313" key="5">
    <source>
        <dbReference type="EMBL" id="TNM29851.1"/>
    </source>
</evidence>
<evidence type="ECO:0000313" key="6">
    <source>
        <dbReference type="Proteomes" id="UP000311713"/>
    </source>
</evidence>
<dbReference type="GO" id="GO:0016491">
    <property type="term" value="F:oxidoreductase activity"/>
    <property type="evidence" value="ECO:0007669"/>
    <property type="project" value="UniProtKB-KW"/>
</dbReference>
<organism evidence="5 6">
    <name type="scientific">Streptomyces sedi</name>
    <dbReference type="NCBI Taxonomy" id="555059"/>
    <lineage>
        <taxon>Bacteria</taxon>
        <taxon>Bacillati</taxon>
        <taxon>Actinomycetota</taxon>
        <taxon>Actinomycetes</taxon>
        <taxon>Kitasatosporales</taxon>
        <taxon>Streptomycetaceae</taxon>
        <taxon>Streptomyces</taxon>
    </lineage>
</organism>
<comment type="caution">
    <text evidence="5">The sequence shown here is derived from an EMBL/GenBank/DDBJ whole genome shotgun (WGS) entry which is preliminary data.</text>
</comment>
<dbReference type="InterPro" id="IPR002347">
    <property type="entry name" value="SDR_fam"/>
</dbReference>
<dbReference type="PRINTS" id="PR00081">
    <property type="entry name" value="GDHRDH"/>
</dbReference>
<dbReference type="Proteomes" id="UP000311713">
    <property type="component" value="Unassembled WGS sequence"/>
</dbReference>
<dbReference type="AlphaFoldDB" id="A0A5C4V1M9"/>
<dbReference type="PANTHER" id="PTHR43490">
    <property type="entry name" value="(+)-NEOMENTHOL DEHYDROGENASE"/>
    <property type="match status" value="1"/>
</dbReference>
<proteinExistence type="inferred from homology"/>
<dbReference type="Pfam" id="PF00106">
    <property type="entry name" value="adh_short"/>
    <property type="match status" value="1"/>
</dbReference>
<sequence>MPPNGEPTETSPPVPTTALVTGAARGIGEEVARQLARLGIRVVVTARDAGDASAAAARIEGAEALPVGVDISDQDSVDTAARTFADRWGQLDILINNAASSPDRTETPSRADLTRASAALQVTLFGTWRMTQAFLPLLRRSRHPRIVNVSSGAGSHTDPQFGFPVFGGAAASHAVSKAALNALTAVLAAELSDTPVVVNAVCPGVTATEPGAEDLGARPVEESAPGVVWAATLPDDGPRGGFFRDAQPLGW</sequence>
<dbReference type="InterPro" id="IPR036291">
    <property type="entry name" value="NAD(P)-bd_dom_sf"/>
</dbReference>
<comment type="similarity">
    <text evidence="1 4">Belongs to the short-chain dehydrogenases/reductases (SDR) family.</text>
</comment>
<dbReference type="Gene3D" id="3.40.50.720">
    <property type="entry name" value="NAD(P)-binding Rossmann-like Domain"/>
    <property type="match status" value="1"/>
</dbReference>
<dbReference type="RefSeq" id="WP_139645042.1">
    <property type="nucleotide sequence ID" value="NZ_BAAAZS010000153.1"/>
</dbReference>
<keyword evidence="3" id="KW-0560">Oxidoreductase</keyword>
<dbReference type="OrthoDB" id="9781117at2"/>
<protein>
    <submittedName>
        <fullName evidence="5">SDR family NAD(P)-dependent oxidoreductase</fullName>
    </submittedName>
</protein>
<evidence type="ECO:0000256" key="2">
    <source>
        <dbReference type="ARBA" id="ARBA00022857"/>
    </source>
</evidence>
<evidence type="ECO:0000256" key="1">
    <source>
        <dbReference type="ARBA" id="ARBA00006484"/>
    </source>
</evidence>
<accession>A0A5C4V1M9</accession>
<dbReference type="EMBL" id="VDGT01000009">
    <property type="protein sequence ID" value="TNM29851.1"/>
    <property type="molecule type" value="Genomic_DNA"/>
</dbReference>